<dbReference type="Proteomes" id="UP000177080">
    <property type="component" value="Unassembled WGS sequence"/>
</dbReference>
<proteinExistence type="predicted"/>
<name>A0A1F4ZBW6_9BACT</name>
<dbReference type="AlphaFoldDB" id="A0A1F4ZBW6"/>
<dbReference type="EMBL" id="MEXN01000007">
    <property type="protein sequence ID" value="OGD03396.1"/>
    <property type="molecule type" value="Genomic_DNA"/>
</dbReference>
<gene>
    <name evidence="1" type="ORF">A2989_01015</name>
</gene>
<reference evidence="1 2" key="1">
    <citation type="journal article" date="2016" name="Nat. Commun.">
        <title>Thousands of microbial genomes shed light on interconnected biogeochemical processes in an aquifer system.</title>
        <authorList>
            <person name="Anantharaman K."/>
            <person name="Brown C.T."/>
            <person name="Hug L.A."/>
            <person name="Sharon I."/>
            <person name="Castelle C.J."/>
            <person name="Probst A.J."/>
            <person name="Thomas B.C."/>
            <person name="Singh A."/>
            <person name="Wilkins M.J."/>
            <person name="Karaoz U."/>
            <person name="Brodie E.L."/>
            <person name="Williams K.H."/>
            <person name="Hubbard S.S."/>
            <person name="Banfield J.F."/>
        </authorList>
    </citation>
    <scope>NUCLEOTIDE SEQUENCE [LARGE SCALE GENOMIC DNA]</scope>
</reference>
<organism evidence="1 2">
    <name type="scientific">Candidatus Amesbacteria bacterium RIFCSPLOWO2_01_FULL_48_25</name>
    <dbReference type="NCBI Taxonomy" id="1797259"/>
    <lineage>
        <taxon>Bacteria</taxon>
        <taxon>Candidatus Amesiibacteriota</taxon>
    </lineage>
</organism>
<sequence length="285" mass="32746">MASSSLPQLKNNSLANTLSYFARYDYPLTYTEIRRWSSKPLPLAPSPGQRHEQSENLGEGWGEVQKKDGFYFLSGYQNSIHLRKQRAKFSKPKWLIARRVGDKLSKIPFIQAIFVTGALAMNNCPADDDIDLMIITSPHTLWLTRLLVYLNIHSFRRKPGVKIAPGLICDNLYLDANSLRLTANNLYTAHEILQAKCIFDRGGTHYGFLTANSWAKDYLPVAYSESLKNLKFNNLDLISNLKFKISNLLFPINLLLFWLQYLYMKPKMTTERVGLGYAFFHPQKK</sequence>
<evidence type="ECO:0008006" key="3">
    <source>
        <dbReference type="Google" id="ProtNLM"/>
    </source>
</evidence>
<comment type="caution">
    <text evidence="1">The sequence shown here is derived from an EMBL/GenBank/DDBJ whole genome shotgun (WGS) entry which is preliminary data.</text>
</comment>
<evidence type="ECO:0000313" key="1">
    <source>
        <dbReference type="EMBL" id="OGD03396.1"/>
    </source>
</evidence>
<protein>
    <recommendedName>
        <fullName evidence="3">Polymerase nucleotidyl transferase domain-containing protein</fullName>
    </recommendedName>
</protein>
<accession>A0A1F4ZBW6</accession>
<evidence type="ECO:0000313" key="2">
    <source>
        <dbReference type="Proteomes" id="UP000177080"/>
    </source>
</evidence>
<dbReference type="STRING" id="1797259.A2989_01015"/>